<feature type="binding site" evidence="1">
    <location>
        <position position="185"/>
    </location>
    <ligand>
        <name>Zn(2+)</name>
        <dbReference type="ChEBI" id="CHEBI:29105"/>
        <note>catalytic</note>
    </ligand>
</feature>
<evidence type="ECO:0000256" key="2">
    <source>
        <dbReference type="RuleBase" id="RU361183"/>
    </source>
</evidence>
<proteinExistence type="predicted"/>
<dbReference type="FunFam" id="3.40.390.10:FF:000065">
    <property type="entry name" value="Metalloendopeptidase"/>
    <property type="match status" value="1"/>
</dbReference>
<dbReference type="InterPro" id="IPR024079">
    <property type="entry name" value="MetalloPept_cat_dom_sf"/>
</dbReference>
<dbReference type="PROSITE" id="PS51864">
    <property type="entry name" value="ASTACIN"/>
    <property type="match status" value="1"/>
</dbReference>
<dbReference type="KEGG" id="dre:797085"/>
<keyword evidence="1 2" id="KW-0645">Protease</keyword>
<dbReference type="RefSeq" id="NP_001373298.1">
    <property type="nucleotide sequence ID" value="NM_001386369.1"/>
</dbReference>
<dbReference type="InterPro" id="IPR001506">
    <property type="entry name" value="Peptidase_M12A"/>
</dbReference>
<dbReference type="SMART" id="SM00235">
    <property type="entry name" value="ZnMc"/>
    <property type="match status" value="1"/>
</dbReference>
<dbReference type="Gene3D" id="3.40.390.10">
    <property type="entry name" value="Collagenase (Catalytic Domain)"/>
    <property type="match status" value="1"/>
</dbReference>
<evidence type="ECO:0000313" key="5">
    <source>
        <dbReference type="Proteomes" id="UP000000437"/>
    </source>
</evidence>
<feature type="domain" description="Peptidase M12A" evidence="4">
    <location>
        <begin position="92"/>
        <end position="284"/>
    </location>
</feature>
<protein>
    <recommendedName>
        <fullName evidence="2">Metalloendopeptidase</fullName>
        <ecNumber evidence="2">3.4.24.-</ecNumber>
    </recommendedName>
</protein>
<dbReference type="InterPro" id="IPR034035">
    <property type="entry name" value="Astacin-like_dom"/>
</dbReference>
<dbReference type="EC" id="3.4.24.-" evidence="2"/>
<feature type="binding site" evidence="1">
    <location>
        <position position="195"/>
    </location>
    <ligand>
        <name>Zn(2+)</name>
        <dbReference type="ChEBI" id="CHEBI:29105"/>
        <note>catalytic</note>
    </ligand>
</feature>
<dbReference type="GO" id="GO:0008270">
    <property type="term" value="F:zinc ion binding"/>
    <property type="evidence" value="ECO:0007669"/>
    <property type="project" value="UniProtKB-UniRule"/>
</dbReference>
<evidence type="ECO:0000256" key="1">
    <source>
        <dbReference type="PROSITE-ProRule" id="PRU01211"/>
    </source>
</evidence>
<accession>A0AB13A8N2</accession>
<reference evidence="6" key="1">
    <citation type="submission" date="2025-08" db="UniProtKB">
        <authorList>
            <consortium name="RefSeq"/>
        </authorList>
    </citation>
    <scope>IDENTIFICATION</scope>
    <source>
        <strain evidence="6">Tuebingen</strain>
    </source>
</reference>
<name>A0AB13A8N2_DANRE</name>
<keyword evidence="1 2" id="KW-0482">Metalloprotease</keyword>
<keyword evidence="5" id="KW-1185">Reference proteome</keyword>
<dbReference type="PRINTS" id="PR00480">
    <property type="entry name" value="ASTACIN"/>
</dbReference>
<comment type="caution">
    <text evidence="1">Lacks conserved residue(s) required for the propagation of feature annotation.</text>
</comment>
<dbReference type="InterPro" id="IPR006026">
    <property type="entry name" value="Peptidase_Metallo"/>
</dbReference>
<comment type="cofactor">
    <cofactor evidence="1 2">
        <name>Zn(2+)</name>
        <dbReference type="ChEBI" id="CHEBI:29105"/>
    </cofactor>
    <text evidence="1 2">Binds 1 zinc ion per subunit.</text>
</comment>
<keyword evidence="1 2" id="KW-0378">Hydrolase</keyword>
<feature type="chain" id="PRO_5043058432" description="Metalloendopeptidase" evidence="3 6">
    <location>
        <begin position="48"/>
        <end position="285"/>
    </location>
</feature>
<dbReference type="AlphaFoldDB" id="A0AB13A8N2"/>
<keyword evidence="3 6" id="KW-0732">Signal</keyword>
<evidence type="ECO:0000256" key="3">
    <source>
        <dbReference type="SAM" id="SignalP"/>
    </source>
</evidence>
<keyword evidence="1 2" id="KW-0479">Metal-binding</keyword>
<dbReference type="SUPFAM" id="SSF55486">
    <property type="entry name" value="Metalloproteases ('zincins'), catalytic domain"/>
    <property type="match status" value="1"/>
</dbReference>
<organism evidence="5 6">
    <name type="scientific">Danio rerio</name>
    <name type="common">Zebrafish</name>
    <name type="synonym">Brachydanio rerio</name>
    <dbReference type="NCBI Taxonomy" id="7955"/>
    <lineage>
        <taxon>Eukaryota</taxon>
        <taxon>Metazoa</taxon>
        <taxon>Chordata</taxon>
        <taxon>Craniata</taxon>
        <taxon>Vertebrata</taxon>
        <taxon>Euteleostomi</taxon>
        <taxon>Actinopterygii</taxon>
        <taxon>Neopterygii</taxon>
        <taxon>Teleostei</taxon>
        <taxon>Ostariophysi</taxon>
        <taxon>Cypriniformes</taxon>
        <taxon>Danionidae</taxon>
        <taxon>Danioninae</taxon>
        <taxon>Danio</taxon>
    </lineage>
</organism>
<keyword evidence="1 2" id="KW-0862">Zinc</keyword>
<dbReference type="PANTHER" id="PTHR10127:SF870">
    <property type="entry name" value="METALLOENDOPEPTIDASE"/>
    <property type="match status" value="1"/>
</dbReference>
<evidence type="ECO:0000313" key="6">
    <source>
        <dbReference type="RefSeq" id="NP_001373298.1"/>
    </source>
</evidence>
<dbReference type="PANTHER" id="PTHR10127">
    <property type="entry name" value="DISCOIDIN, CUB, EGF, LAMININ , AND ZINC METALLOPROTEASE DOMAIN CONTAINING"/>
    <property type="match status" value="1"/>
</dbReference>
<feature type="binding site" evidence="1">
    <location>
        <position position="189"/>
    </location>
    <ligand>
        <name>Zn(2+)</name>
        <dbReference type="ChEBI" id="CHEBI:29105"/>
        <note>catalytic</note>
    </ligand>
</feature>
<dbReference type="GO" id="GO:0004222">
    <property type="term" value="F:metalloendopeptidase activity"/>
    <property type="evidence" value="ECO:0007669"/>
    <property type="project" value="UniProtKB-UniRule"/>
</dbReference>
<dbReference type="Pfam" id="PF01400">
    <property type="entry name" value="Astacin"/>
    <property type="match status" value="1"/>
</dbReference>
<dbReference type="CDD" id="cd04280">
    <property type="entry name" value="ZnMc_astacin_like"/>
    <property type="match status" value="1"/>
</dbReference>
<feature type="active site" evidence="1">
    <location>
        <position position="186"/>
    </location>
</feature>
<evidence type="ECO:0000259" key="4">
    <source>
        <dbReference type="PROSITE" id="PS51864"/>
    </source>
</evidence>
<sequence length="285" mass="32307" precursor="true">MMYKSTTCWKRHVFLASSCNNPRLSTSRVVKMLGLLLLFAWLCEVQGGPVQTQNTSEVRFDEGYHRHSLKNETPLVDSDEGYALEEEDIIPQTDRNAGNHLWPEKDGEVSVPYSIASGLEDKTGHILAALKMVSKKTCVKFHHHTTEEDYLHFKPDRMCASLVGCAGGEQPILVGPKCNAGNICHEILHSLGLYHEHSRPDRDKYITILYDNIMPGKESNFKVKKGNTLGLEYDLDSILHYGDDCFSRNGNHTIIPKKKGVKIGQRTHMSVLDVERLRRLYHCDD</sequence>
<gene>
    <name evidence="6" type="primary">LOC797085</name>
</gene>
<feature type="signal peptide" evidence="3 6">
    <location>
        <begin position="1"/>
        <end position="47"/>
    </location>
</feature>
<dbReference type="GO" id="GO:0006508">
    <property type="term" value="P:proteolysis"/>
    <property type="evidence" value="ECO:0007669"/>
    <property type="project" value="UniProtKB-KW"/>
</dbReference>
<dbReference type="Proteomes" id="UP000000437">
    <property type="component" value="Chromosome 10"/>
</dbReference>